<evidence type="ECO:0000313" key="1">
    <source>
        <dbReference type="EMBL" id="QKG85761.1"/>
    </source>
</evidence>
<dbReference type="PANTHER" id="PTHR40053">
    <property type="entry name" value="SPORULATION-CONTROL PROTEIN SPO0M"/>
    <property type="match status" value="1"/>
</dbReference>
<dbReference type="KEGG" id="kpul:GXN76_15735"/>
<dbReference type="EMBL" id="CP048104">
    <property type="protein sequence ID" value="QKG85761.1"/>
    <property type="molecule type" value="Genomic_DNA"/>
</dbReference>
<accession>A0A7D3YBM6</accession>
<protein>
    <submittedName>
        <fullName evidence="1">Sporulation protein</fullName>
    </submittedName>
</protein>
<evidence type="ECO:0000313" key="2">
    <source>
        <dbReference type="Proteomes" id="UP000503088"/>
    </source>
</evidence>
<dbReference type="AlphaFoldDB" id="A0A7D3YBM6"/>
<proteinExistence type="predicted"/>
<keyword evidence="2" id="KW-1185">Reference proteome</keyword>
<dbReference type="Proteomes" id="UP000503088">
    <property type="component" value="Chromosome"/>
</dbReference>
<sequence>MAFSEMLARIGIGSANVDTQLEKREYHQGELIQGEIVIQGGNVPQSIDDVYLYLVVSVQTTEGTKSYTWGRTRLAQGWEIEAGEVRQIPFSWQLPFDLPISGNRFRTFLRTGLEIEHALDPTDSDEMHIILHPKAQAVQESLNRLGFHLVERDTEESYKYGSSRPFVMEYEFKPYGSYRNFLDEVEVTYREEQGDLGVSLIADQKPTDLIGAISESLGMDDRLIHFAVTDEEYQNPEQLDEKIRLLLDRYC</sequence>
<organism evidence="1 2">
    <name type="scientific">Kroppenstedtia pulmonis</name>
    <dbReference type="NCBI Taxonomy" id="1380685"/>
    <lineage>
        <taxon>Bacteria</taxon>
        <taxon>Bacillati</taxon>
        <taxon>Bacillota</taxon>
        <taxon>Bacilli</taxon>
        <taxon>Bacillales</taxon>
        <taxon>Thermoactinomycetaceae</taxon>
        <taxon>Kroppenstedtia</taxon>
    </lineage>
</organism>
<name>A0A7D3YBM6_9BACL</name>
<dbReference type="InterPro" id="IPR009776">
    <property type="entry name" value="Spore_0_M"/>
</dbReference>
<dbReference type="RefSeq" id="WP_173224790.1">
    <property type="nucleotide sequence ID" value="NZ_CP048104.1"/>
</dbReference>
<dbReference type="PANTHER" id="PTHR40053:SF1">
    <property type="entry name" value="SPORULATION-CONTROL PROTEIN SPO0M"/>
    <property type="match status" value="1"/>
</dbReference>
<gene>
    <name evidence="1" type="ORF">GXN76_15735</name>
</gene>
<reference evidence="1 2" key="1">
    <citation type="submission" date="2020-01" db="EMBL/GenBank/DDBJ databases">
        <authorList>
            <person name="Gulvik C.A."/>
            <person name="Batra D.G."/>
        </authorList>
    </citation>
    <scope>NUCLEOTIDE SEQUENCE [LARGE SCALE GENOMIC DNA]</scope>
    <source>
        <strain evidence="1 2">W9323</strain>
    </source>
</reference>
<dbReference type="Pfam" id="PF07070">
    <property type="entry name" value="Spo0M"/>
    <property type="match status" value="1"/>
</dbReference>